<feature type="non-terminal residue" evidence="2">
    <location>
        <position position="160"/>
    </location>
</feature>
<protein>
    <submittedName>
        <fullName evidence="2">Uncharacterized protein</fullName>
    </submittedName>
</protein>
<keyword evidence="1" id="KW-1133">Transmembrane helix</keyword>
<feature type="transmembrane region" description="Helical" evidence="1">
    <location>
        <begin position="20"/>
        <end position="45"/>
    </location>
</feature>
<dbReference type="AlphaFoldDB" id="X1TS94"/>
<dbReference type="EMBL" id="BARW01019020">
    <property type="protein sequence ID" value="GAI90425.1"/>
    <property type="molecule type" value="Genomic_DNA"/>
</dbReference>
<accession>X1TS94</accession>
<keyword evidence="1" id="KW-0472">Membrane</keyword>
<comment type="caution">
    <text evidence="2">The sequence shown here is derived from an EMBL/GenBank/DDBJ whole genome shotgun (WGS) entry which is preliminary data.</text>
</comment>
<sequence>MMIEVNLLPQELRRVEHTPLPRFLVIIAGTALVGVILAFGAIMNLRKLPDLRGREMALVTEIASAARSVREHDLLLGQLEEVKQRKRAIAEIWRARIIWSRKLEQFSEMIPKFIGIEKLTLEEARRSAQGNQNGGYLNLGSVCAGADVDRLAMFRRILRG</sequence>
<reference evidence="2" key="1">
    <citation type="journal article" date="2014" name="Front. Microbiol.">
        <title>High frequency of phylogenetically diverse reductive dehalogenase-homologous genes in deep subseafloor sedimentary metagenomes.</title>
        <authorList>
            <person name="Kawai M."/>
            <person name="Futagami T."/>
            <person name="Toyoda A."/>
            <person name="Takaki Y."/>
            <person name="Nishi S."/>
            <person name="Hori S."/>
            <person name="Arai W."/>
            <person name="Tsubouchi T."/>
            <person name="Morono Y."/>
            <person name="Uchiyama I."/>
            <person name="Ito T."/>
            <person name="Fujiyama A."/>
            <person name="Inagaki F."/>
            <person name="Takami H."/>
        </authorList>
    </citation>
    <scope>NUCLEOTIDE SEQUENCE</scope>
    <source>
        <strain evidence="2">Expedition CK06-06</strain>
    </source>
</reference>
<evidence type="ECO:0000256" key="1">
    <source>
        <dbReference type="SAM" id="Phobius"/>
    </source>
</evidence>
<name>X1TS94_9ZZZZ</name>
<gene>
    <name evidence="2" type="ORF">S12H4_32424</name>
</gene>
<organism evidence="2">
    <name type="scientific">marine sediment metagenome</name>
    <dbReference type="NCBI Taxonomy" id="412755"/>
    <lineage>
        <taxon>unclassified sequences</taxon>
        <taxon>metagenomes</taxon>
        <taxon>ecological metagenomes</taxon>
    </lineage>
</organism>
<proteinExistence type="predicted"/>
<keyword evidence="1" id="KW-0812">Transmembrane</keyword>
<evidence type="ECO:0000313" key="2">
    <source>
        <dbReference type="EMBL" id="GAI90425.1"/>
    </source>
</evidence>